<keyword evidence="1" id="KW-0472">Membrane</keyword>
<keyword evidence="1" id="KW-1133">Transmembrane helix</keyword>
<dbReference type="Proteomes" id="UP000241367">
    <property type="component" value="Segment"/>
</dbReference>
<evidence type="ECO:0000313" key="2">
    <source>
        <dbReference type="EMBL" id="AVO23083.1"/>
    </source>
</evidence>
<evidence type="ECO:0000313" key="3">
    <source>
        <dbReference type="Proteomes" id="UP000241367"/>
    </source>
</evidence>
<keyword evidence="3" id="KW-1185">Reference proteome</keyword>
<protein>
    <submittedName>
        <fullName evidence="2">Uncharacterized protein</fullName>
    </submittedName>
</protein>
<name>A0A2P1JUS9_9CAUD</name>
<accession>A0A2P1JUS9</accession>
<evidence type="ECO:0000256" key="1">
    <source>
        <dbReference type="SAM" id="Phobius"/>
    </source>
</evidence>
<keyword evidence="1" id="KW-0812">Transmembrane</keyword>
<feature type="transmembrane region" description="Helical" evidence="1">
    <location>
        <begin position="23"/>
        <end position="45"/>
    </location>
</feature>
<organism evidence="2 3">
    <name type="scientific">Bacillus phage Anath</name>
    <dbReference type="NCBI Taxonomy" id="2108114"/>
    <lineage>
        <taxon>Viruses</taxon>
        <taxon>Duplodnaviria</taxon>
        <taxon>Heunggongvirae</taxon>
        <taxon>Uroviricota</taxon>
        <taxon>Caudoviricetes</taxon>
        <taxon>Ehrlichviridae</taxon>
        <taxon>Anathvirus</taxon>
        <taxon>Anathvirus anath</taxon>
    </lineage>
</organism>
<proteinExistence type="predicted"/>
<dbReference type="EMBL" id="MG983742">
    <property type="protein sequence ID" value="AVO23083.1"/>
    <property type="molecule type" value="Genomic_DNA"/>
</dbReference>
<sequence>MLQLAICFQLCNREVVTVSWEVYLAVFGLGCMTGMVVAYGITLIAGRED</sequence>
<reference evidence="3" key="1">
    <citation type="submission" date="2018-02" db="EMBL/GenBank/DDBJ databases">
        <authorList>
            <person name="Cohen D.B."/>
            <person name="Kent A.D."/>
        </authorList>
    </citation>
    <scope>NUCLEOTIDE SEQUENCE [LARGE SCALE GENOMIC DNA]</scope>
</reference>